<dbReference type="OrthoDB" id="533833at2759"/>
<dbReference type="InterPro" id="IPR025886">
    <property type="entry name" value="PP2-like"/>
</dbReference>
<reference evidence="1 2" key="1">
    <citation type="submission" date="2017-09" db="EMBL/GenBank/DDBJ databases">
        <title>WGS assembly of Aquilegia coerulea Goldsmith.</title>
        <authorList>
            <person name="Hodges S."/>
            <person name="Kramer E."/>
            <person name="Nordborg M."/>
            <person name="Tomkins J."/>
            <person name="Borevitz J."/>
            <person name="Derieg N."/>
            <person name="Yan J."/>
            <person name="Mihaltcheva S."/>
            <person name="Hayes R.D."/>
            <person name="Rokhsar D."/>
        </authorList>
    </citation>
    <scope>NUCLEOTIDE SEQUENCE [LARGE SCALE GENOMIC DNA]</scope>
    <source>
        <strain evidence="2">cv. Goldsmith</strain>
    </source>
</reference>
<dbReference type="STRING" id="218851.A0A2G5CZI3"/>
<dbReference type="Proteomes" id="UP000230069">
    <property type="component" value="Unassembled WGS sequence"/>
</dbReference>
<dbReference type="AlphaFoldDB" id="A0A2G5CZI3"/>
<dbReference type="GO" id="GO:0030246">
    <property type="term" value="F:carbohydrate binding"/>
    <property type="evidence" value="ECO:0007669"/>
    <property type="project" value="InterPro"/>
</dbReference>
<dbReference type="InParanoid" id="A0A2G5CZI3"/>
<dbReference type="Pfam" id="PF14299">
    <property type="entry name" value="PP2"/>
    <property type="match status" value="1"/>
</dbReference>
<organism evidence="1 2">
    <name type="scientific">Aquilegia coerulea</name>
    <name type="common">Rocky mountain columbine</name>
    <dbReference type="NCBI Taxonomy" id="218851"/>
    <lineage>
        <taxon>Eukaryota</taxon>
        <taxon>Viridiplantae</taxon>
        <taxon>Streptophyta</taxon>
        <taxon>Embryophyta</taxon>
        <taxon>Tracheophyta</taxon>
        <taxon>Spermatophyta</taxon>
        <taxon>Magnoliopsida</taxon>
        <taxon>Ranunculales</taxon>
        <taxon>Ranunculaceae</taxon>
        <taxon>Thalictroideae</taxon>
        <taxon>Aquilegia</taxon>
    </lineage>
</organism>
<protein>
    <submittedName>
        <fullName evidence="1">Uncharacterized protein</fullName>
    </submittedName>
</protein>
<dbReference type="EMBL" id="KZ305050">
    <property type="protein sequence ID" value="PIA36671.1"/>
    <property type="molecule type" value="Genomic_DNA"/>
</dbReference>
<keyword evidence="2" id="KW-1185">Reference proteome</keyword>
<dbReference type="FunCoup" id="A0A2G5CZI3">
    <property type="interactions" value="19"/>
</dbReference>
<evidence type="ECO:0000313" key="2">
    <source>
        <dbReference type="Proteomes" id="UP000230069"/>
    </source>
</evidence>
<dbReference type="PANTHER" id="PTHR48478:SF1">
    <property type="entry name" value="LECTIN-LIKE"/>
    <property type="match status" value="1"/>
</dbReference>
<dbReference type="InterPro" id="IPR052147">
    <property type="entry name" value="PP2-like/Lectin"/>
</dbReference>
<name>A0A2G5CZI3_AQUCA</name>
<gene>
    <name evidence="1" type="ORF">AQUCO_03300111v1</name>
</gene>
<proteinExistence type="predicted"/>
<accession>A0A2G5CZI3</accession>
<dbReference type="PANTHER" id="PTHR48478">
    <property type="entry name" value="LECTIN-LIKE"/>
    <property type="match status" value="1"/>
</dbReference>
<evidence type="ECO:0000313" key="1">
    <source>
        <dbReference type="EMBL" id="PIA36671.1"/>
    </source>
</evidence>
<sequence>MSSTLARVSTFVAKPHYVGDPSKISYEQDGCAVKIKPQGLNIVWGGTDKRYWKIPDSGPAVLIQVSWLEVTARIPLSKLDPEKKYKVSFDVSLKADAFGWNEIPIHIMAKIGRRGKYKWQPHVLGVPTNPPFKIPLSLDEPIQITKDEKNSGDSLYFGLYEVWRGTWKGGLQVEEARVEVVPLSCN</sequence>